<dbReference type="VEuPathDB" id="FungiDB:BO78DRAFT_428819"/>
<proteinExistence type="predicted"/>
<evidence type="ECO:0000256" key="1">
    <source>
        <dbReference type="SAM" id="MobiDB-lite"/>
    </source>
</evidence>
<protein>
    <submittedName>
        <fullName evidence="2">Uncharacterized protein</fullName>
    </submittedName>
</protein>
<evidence type="ECO:0000313" key="2">
    <source>
        <dbReference type="EMBL" id="PYI07697.1"/>
    </source>
</evidence>
<sequence>HHQAPPSQANKHSIPHYHSVNKPKQPLNPQHEAHRYLRSFGGSCHCHSCSCCPPR</sequence>
<feature type="non-terminal residue" evidence="2">
    <location>
        <position position="1"/>
    </location>
</feature>
<dbReference type="Proteomes" id="UP000248423">
    <property type="component" value="Unassembled WGS sequence"/>
</dbReference>
<feature type="region of interest" description="Disordered" evidence="1">
    <location>
        <begin position="1"/>
        <end position="28"/>
    </location>
</feature>
<evidence type="ECO:0000313" key="3">
    <source>
        <dbReference type="Proteomes" id="UP000248423"/>
    </source>
</evidence>
<reference evidence="2 3" key="1">
    <citation type="submission" date="2018-02" db="EMBL/GenBank/DDBJ databases">
        <title>The genomes of Aspergillus section Nigri reveals drivers in fungal speciation.</title>
        <authorList>
            <consortium name="DOE Joint Genome Institute"/>
            <person name="Vesth T.C."/>
            <person name="Nybo J."/>
            <person name="Theobald S."/>
            <person name="Brandl J."/>
            <person name="Frisvad J.C."/>
            <person name="Nielsen K.F."/>
            <person name="Lyhne E.K."/>
            <person name="Kogle M.E."/>
            <person name="Kuo A."/>
            <person name="Riley R."/>
            <person name="Clum A."/>
            <person name="Nolan M."/>
            <person name="Lipzen A."/>
            <person name="Salamov A."/>
            <person name="Henrissat B."/>
            <person name="Wiebenga A."/>
            <person name="De vries R.P."/>
            <person name="Grigoriev I.V."/>
            <person name="Mortensen U.H."/>
            <person name="Andersen M.R."/>
            <person name="Baker S.E."/>
        </authorList>
    </citation>
    <scope>NUCLEOTIDE SEQUENCE [LARGE SCALE GENOMIC DNA]</scope>
    <source>
        <strain evidence="2 3">CBS 121057</strain>
    </source>
</reference>
<keyword evidence="3" id="KW-1185">Reference proteome</keyword>
<dbReference type="AlphaFoldDB" id="A0A319EBW7"/>
<accession>A0A319EBW7</accession>
<feature type="compositionally biased region" description="Polar residues" evidence="1">
    <location>
        <begin position="1"/>
        <end position="11"/>
    </location>
</feature>
<organism evidence="2 3">
    <name type="scientific">Aspergillus sclerotiicarbonarius (strain CBS 121057 / IBT 28362)</name>
    <dbReference type="NCBI Taxonomy" id="1448318"/>
    <lineage>
        <taxon>Eukaryota</taxon>
        <taxon>Fungi</taxon>
        <taxon>Dikarya</taxon>
        <taxon>Ascomycota</taxon>
        <taxon>Pezizomycotina</taxon>
        <taxon>Eurotiomycetes</taxon>
        <taxon>Eurotiomycetidae</taxon>
        <taxon>Eurotiales</taxon>
        <taxon>Aspergillaceae</taxon>
        <taxon>Aspergillus</taxon>
        <taxon>Aspergillus subgen. Circumdati</taxon>
    </lineage>
</organism>
<name>A0A319EBW7_ASPSB</name>
<gene>
    <name evidence="2" type="ORF">BO78DRAFT_428819</name>
</gene>
<dbReference type="EMBL" id="KZ826340">
    <property type="protein sequence ID" value="PYI07697.1"/>
    <property type="molecule type" value="Genomic_DNA"/>
</dbReference>